<feature type="compositionally biased region" description="Low complexity" evidence="7">
    <location>
        <begin position="154"/>
        <end position="179"/>
    </location>
</feature>
<reference evidence="10 11" key="1">
    <citation type="submission" date="2024-04" db="EMBL/GenBank/DDBJ databases">
        <title>Human intestinal bacterial collection.</title>
        <authorList>
            <person name="Pauvert C."/>
            <person name="Hitch T.C.A."/>
            <person name="Clavel T."/>
        </authorList>
    </citation>
    <scope>NUCLEOTIDE SEQUENCE [LARGE SCALE GENOMIC DNA]</scope>
    <source>
        <strain evidence="10 11">CLA-AA-H197</strain>
    </source>
</reference>
<dbReference type="PROSITE" id="PS51318">
    <property type="entry name" value="TAT"/>
    <property type="match status" value="1"/>
</dbReference>
<evidence type="ECO:0000313" key="11">
    <source>
        <dbReference type="Proteomes" id="UP001478817"/>
    </source>
</evidence>
<evidence type="ECO:0000256" key="1">
    <source>
        <dbReference type="ARBA" id="ARBA00007074"/>
    </source>
</evidence>
<feature type="compositionally biased region" description="Low complexity" evidence="7">
    <location>
        <begin position="240"/>
        <end position="259"/>
    </location>
</feature>
<gene>
    <name evidence="10" type="ORF">AAAT05_08675</name>
</gene>
<comment type="similarity">
    <text evidence="1">Belongs to the peptidase C40 family.</text>
</comment>
<dbReference type="SUPFAM" id="SSF54001">
    <property type="entry name" value="Cysteine proteinases"/>
    <property type="match status" value="1"/>
</dbReference>
<keyword evidence="3 8" id="KW-0732">Signal</keyword>
<name>A0ABV1IHN2_9ACTN</name>
<dbReference type="InterPro" id="IPR000064">
    <property type="entry name" value="NLP_P60_dom"/>
</dbReference>
<evidence type="ECO:0000256" key="4">
    <source>
        <dbReference type="ARBA" id="ARBA00022801"/>
    </source>
</evidence>
<proteinExistence type="inferred from homology"/>
<evidence type="ECO:0000256" key="8">
    <source>
        <dbReference type="SAM" id="SignalP"/>
    </source>
</evidence>
<dbReference type="PROSITE" id="PS51935">
    <property type="entry name" value="NLPC_P60"/>
    <property type="match status" value="1"/>
</dbReference>
<dbReference type="InterPro" id="IPR057309">
    <property type="entry name" value="PcsB_CC"/>
</dbReference>
<dbReference type="Gene3D" id="3.90.1720.10">
    <property type="entry name" value="endopeptidase domain like (from Nostoc punctiforme)"/>
    <property type="match status" value="1"/>
</dbReference>
<dbReference type="Gene3D" id="6.10.250.3150">
    <property type="match status" value="1"/>
</dbReference>
<dbReference type="PANTHER" id="PTHR47053:SF1">
    <property type="entry name" value="MUREIN DD-ENDOPEPTIDASE MEPH-RELATED"/>
    <property type="match status" value="1"/>
</dbReference>
<dbReference type="InterPro" id="IPR006311">
    <property type="entry name" value="TAT_signal"/>
</dbReference>
<evidence type="ECO:0000313" key="10">
    <source>
        <dbReference type="EMBL" id="MEQ2638410.1"/>
    </source>
</evidence>
<organism evidence="10 11">
    <name type="scientific">Paratractidigestivibacter faecalis</name>
    <dbReference type="NCBI Taxonomy" id="2292441"/>
    <lineage>
        <taxon>Bacteria</taxon>
        <taxon>Bacillati</taxon>
        <taxon>Actinomycetota</taxon>
        <taxon>Coriobacteriia</taxon>
        <taxon>Coriobacteriales</taxon>
        <taxon>Atopobiaceae</taxon>
        <taxon>Paratractidigestivibacter</taxon>
    </lineage>
</organism>
<feature type="region of interest" description="Disordered" evidence="7">
    <location>
        <begin position="154"/>
        <end position="183"/>
    </location>
</feature>
<keyword evidence="4" id="KW-0378">Hydrolase</keyword>
<dbReference type="EMBL" id="JBBNGS010000019">
    <property type="protein sequence ID" value="MEQ2638410.1"/>
    <property type="molecule type" value="Genomic_DNA"/>
</dbReference>
<dbReference type="Pfam" id="PF00877">
    <property type="entry name" value="NLPC_P60"/>
    <property type="match status" value="1"/>
</dbReference>
<keyword evidence="5" id="KW-0788">Thiol protease</keyword>
<protein>
    <submittedName>
        <fullName evidence="10">NlpC/P60 family protein</fullName>
    </submittedName>
</protein>
<feature type="coiled-coil region" evidence="6">
    <location>
        <begin position="35"/>
        <end position="90"/>
    </location>
</feature>
<dbReference type="InterPro" id="IPR051202">
    <property type="entry name" value="Peptidase_C40"/>
</dbReference>
<dbReference type="Pfam" id="PF24568">
    <property type="entry name" value="CC_PcsB"/>
    <property type="match status" value="1"/>
</dbReference>
<keyword evidence="11" id="KW-1185">Reference proteome</keyword>
<keyword evidence="6" id="KW-0175">Coiled coil</keyword>
<feature type="domain" description="NlpC/P60" evidence="9">
    <location>
        <begin position="284"/>
        <end position="413"/>
    </location>
</feature>
<evidence type="ECO:0000256" key="5">
    <source>
        <dbReference type="ARBA" id="ARBA00022807"/>
    </source>
</evidence>
<sequence length="413" mass="43244">MTNKNLSRRALLATAGMAATWAGLLPNVALADPSSSQLQAQLDQARADLESMGDQLATLQNALSATSEALEATRSQVTETQEKIDATSTELEQKRGVLSGRMRSAYKGGSESALDVILGSTSVEDLVSRVYYLDKANESDANAIDEVRTLTEQLQQQMSDLESQQSEQEAQAEEAQQSLTSYESEVERAQSYYNSLDSQVQEALAKEAAEEAARQTEQASHGAAAGGISNVVNTVENTNAAQNNGGVANTDNATNAGNAPSHEESTPSTGGGSSEAGSSTPSKGTAHPGIVSCAAQFLGYPYKSYYQGVNYGPNADGFDCCGLVATAYHLAGYSLPYATTVGGLMSYIKGRGNWKSCNLSNYQDVLAVGDVIFCSTCHVAIYAGGSTMIHAPVPGKYVCYANVYACIGGGFGG</sequence>
<dbReference type="Proteomes" id="UP001478817">
    <property type="component" value="Unassembled WGS sequence"/>
</dbReference>
<evidence type="ECO:0000256" key="7">
    <source>
        <dbReference type="SAM" id="MobiDB-lite"/>
    </source>
</evidence>
<evidence type="ECO:0000256" key="6">
    <source>
        <dbReference type="SAM" id="Coils"/>
    </source>
</evidence>
<feature type="region of interest" description="Disordered" evidence="7">
    <location>
        <begin position="240"/>
        <end position="284"/>
    </location>
</feature>
<comment type="caution">
    <text evidence="10">The sequence shown here is derived from an EMBL/GenBank/DDBJ whole genome shotgun (WGS) entry which is preliminary data.</text>
</comment>
<evidence type="ECO:0000259" key="9">
    <source>
        <dbReference type="PROSITE" id="PS51935"/>
    </source>
</evidence>
<evidence type="ECO:0000256" key="3">
    <source>
        <dbReference type="ARBA" id="ARBA00022729"/>
    </source>
</evidence>
<dbReference type="PANTHER" id="PTHR47053">
    <property type="entry name" value="MUREIN DD-ENDOPEPTIDASE MEPH-RELATED"/>
    <property type="match status" value="1"/>
</dbReference>
<dbReference type="InterPro" id="IPR038765">
    <property type="entry name" value="Papain-like_cys_pep_sf"/>
</dbReference>
<feature type="chain" id="PRO_5046121288" evidence="8">
    <location>
        <begin position="32"/>
        <end position="413"/>
    </location>
</feature>
<keyword evidence="2" id="KW-0645">Protease</keyword>
<evidence type="ECO:0000256" key="2">
    <source>
        <dbReference type="ARBA" id="ARBA00022670"/>
    </source>
</evidence>
<feature type="signal peptide" evidence="8">
    <location>
        <begin position="1"/>
        <end position="31"/>
    </location>
</feature>
<accession>A0ABV1IHN2</accession>
<dbReference type="RefSeq" id="WP_349183110.1">
    <property type="nucleotide sequence ID" value="NZ_JBBNGS010000019.1"/>
</dbReference>